<sequence>MDTNDKKGFFFSNNFTAIPVNASQDALAQPGSLQRQTCLRIAIYLARRGHCVVGLDALRDYGRAAGMNGAEMAANEQGTSHNAKDSACMRFVQTIIDKPGPLCEQDFQRLHEVGYSLDEILEVITHVALNIQLARMSEAIHSSGEKED</sequence>
<dbReference type="Gene3D" id="1.20.1290.10">
    <property type="entry name" value="AhpD-like"/>
    <property type="match status" value="1"/>
</dbReference>
<dbReference type="Proteomes" id="UP000637423">
    <property type="component" value="Unassembled WGS sequence"/>
</dbReference>
<dbReference type="AlphaFoldDB" id="A0A916UBC4"/>
<protein>
    <submittedName>
        <fullName evidence="1">Uncharacterized protein</fullName>
    </submittedName>
</protein>
<proteinExistence type="predicted"/>
<accession>A0A916UBC4</accession>
<keyword evidence="2" id="KW-1185">Reference proteome</keyword>
<comment type="caution">
    <text evidence="1">The sequence shown here is derived from an EMBL/GenBank/DDBJ whole genome shotgun (WGS) entry which is preliminary data.</text>
</comment>
<organism evidence="1 2">
    <name type="scientific">Undibacterium terreum</name>
    <dbReference type="NCBI Taxonomy" id="1224302"/>
    <lineage>
        <taxon>Bacteria</taxon>
        <taxon>Pseudomonadati</taxon>
        <taxon>Pseudomonadota</taxon>
        <taxon>Betaproteobacteria</taxon>
        <taxon>Burkholderiales</taxon>
        <taxon>Oxalobacteraceae</taxon>
        <taxon>Undibacterium</taxon>
    </lineage>
</organism>
<dbReference type="InterPro" id="IPR029032">
    <property type="entry name" value="AhpD-like"/>
</dbReference>
<dbReference type="SUPFAM" id="SSF69118">
    <property type="entry name" value="AhpD-like"/>
    <property type="match status" value="1"/>
</dbReference>
<dbReference type="EMBL" id="BMED01000001">
    <property type="protein sequence ID" value="GGC64790.1"/>
    <property type="molecule type" value="Genomic_DNA"/>
</dbReference>
<dbReference type="RefSeq" id="WP_188564818.1">
    <property type="nucleotide sequence ID" value="NZ_BMED01000001.1"/>
</dbReference>
<evidence type="ECO:0000313" key="2">
    <source>
        <dbReference type="Proteomes" id="UP000637423"/>
    </source>
</evidence>
<gene>
    <name evidence="1" type="ORF">GCM10011396_09760</name>
</gene>
<reference evidence="1" key="2">
    <citation type="submission" date="2020-09" db="EMBL/GenBank/DDBJ databases">
        <authorList>
            <person name="Sun Q."/>
            <person name="Zhou Y."/>
        </authorList>
    </citation>
    <scope>NUCLEOTIDE SEQUENCE</scope>
    <source>
        <strain evidence="1">CGMCC 1.10998</strain>
    </source>
</reference>
<reference evidence="1" key="1">
    <citation type="journal article" date="2014" name="Int. J. Syst. Evol. Microbiol.">
        <title>Complete genome sequence of Corynebacterium casei LMG S-19264T (=DSM 44701T), isolated from a smear-ripened cheese.</title>
        <authorList>
            <consortium name="US DOE Joint Genome Institute (JGI-PGF)"/>
            <person name="Walter F."/>
            <person name="Albersmeier A."/>
            <person name="Kalinowski J."/>
            <person name="Ruckert C."/>
        </authorList>
    </citation>
    <scope>NUCLEOTIDE SEQUENCE</scope>
    <source>
        <strain evidence="1">CGMCC 1.10998</strain>
    </source>
</reference>
<name>A0A916UBC4_9BURK</name>
<evidence type="ECO:0000313" key="1">
    <source>
        <dbReference type="EMBL" id="GGC64790.1"/>
    </source>
</evidence>